<organism evidence="1">
    <name type="scientific">Anguilla anguilla</name>
    <name type="common">European freshwater eel</name>
    <name type="synonym">Muraena anguilla</name>
    <dbReference type="NCBI Taxonomy" id="7936"/>
    <lineage>
        <taxon>Eukaryota</taxon>
        <taxon>Metazoa</taxon>
        <taxon>Chordata</taxon>
        <taxon>Craniata</taxon>
        <taxon>Vertebrata</taxon>
        <taxon>Euteleostomi</taxon>
        <taxon>Actinopterygii</taxon>
        <taxon>Neopterygii</taxon>
        <taxon>Teleostei</taxon>
        <taxon>Anguilliformes</taxon>
        <taxon>Anguillidae</taxon>
        <taxon>Anguilla</taxon>
    </lineage>
</organism>
<protein>
    <submittedName>
        <fullName evidence="1">Uncharacterized protein</fullName>
    </submittedName>
</protein>
<accession>A0A0E9QRD6</accession>
<reference evidence="1" key="1">
    <citation type="submission" date="2014-11" db="EMBL/GenBank/DDBJ databases">
        <authorList>
            <person name="Amaro Gonzalez C."/>
        </authorList>
    </citation>
    <scope>NUCLEOTIDE SEQUENCE</scope>
</reference>
<dbReference type="AlphaFoldDB" id="A0A0E9QRD6"/>
<dbReference type="EMBL" id="GBXM01089585">
    <property type="protein sequence ID" value="JAH18992.1"/>
    <property type="molecule type" value="Transcribed_RNA"/>
</dbReference>
<reference evidence="1" key="2">
    <citation type="journal article" date="2015" name="Fish Shellfish Immunol.">
        <title>Early steps in the European eel (Anguilla anguilla)-Vibrio vulnificus interaction in the gills: Role of the RtxA13 toxin.</title>
        <authorList>
            <person name="Callol A."/>
            <person name="Pajuelo D."/>
            <person name="Ebbesson L."/>
            <person name="Teles M."/>
            <person name="MacKenzie S."/>
            <person name="Amaro C."/>
        </authorList>
    </citation>
    <scope>NUCLEOTIDE SEQUENCE</scope>
</reference>
<sequence length="36" mass="4331">MFVPCRGCANFFSLRKFRKHLDKRGPKLLHTTVWHC</sequence>
<name>A0A0E9QRD6_ANGAN</name>
<evidence type="ECO:0000313" key="1">
    <source>
        <dbReference type="EMBL" id="JAH18992.1"/>
    </source>
</evidence>
<proteinExistence type="predicted"/>